<evidence type="ECO:0000313" key="3">
    <source>
        <dbReference type="EMBL" id="WOJ93340.1"/>
    </source>
</evidence>
<organism evidence="3 4">
    <name type="scientific">Congregibacter variabilis</name>
    <dbReference type="NCBI Taxonomy" id="3081200"/>
    <lineage>
        <taxon>Bacteria</taxon>
        <taxon>Pseudomonadati</taxon>
        <taxon>Pseudomonadota</taxon>
        <taxon>Gammaproteobacteria</taxon>
        <taxon>Cellvibrionales</taxon>
        <taxon>Halieaceae</taxon>
        <taxon>Congregibacter</taxon>
    </lineage>
</organism>
<evidence type="ECO:0000259" key="2">
    <source>
        <dbReference type="Pfam" id="PF12697"/>
    </source>
</evidence>
<keyword evidence="4" id="KW-1185">Reference proteome</keyword>
<reference evidence="3 4" key="1">
    <citation type="submission" date="2023-10" db="EMBL/GenBank/DDBJ databases">
        <title>Two novel species belonging to the OM43/NOR5 clade.</title>
        <authorList>
            <person name="Park M."/>
        </authorList>
    </citation>
    <scope>NUCLEOTIDE SEQUENCE [LARGE SCALE GENOMIC DNA]</scope>
    <source>
        <strain evidence="3 4">IMCC43200</strain>
    </source>
</reference>
<keyword evidence="3" id="KW-0378">Hydrolase</keyword>
<accession>A0ABZ0I2H7</accession>
<dbReference type="GO" id="GO:0016787">
    <property type="term" value="F:hydrolase activity"/>
    <property type="evidence" value="ECO:0007669"/>
    <property type="project" value="UniProtKB-KW"/>
</dbReference>
<sequence length="295" mass="31959">MRQSWILGLIVSLSALTALPAVSEEQNVSISNGMYSIPGILALPSSTQDLVPAVLLLHGTASQKNEVGNLYQHLAKVLADAGIASLRIDFAGAGDSPVDHGRYSLSGATRDAQASFDYLVEHPMLHSHKIIALGFSQGGLVAQRLALQEPGLLALATWSSVATDGAGSFADFFDDYYQQAVSAGYAQVSFEWLPEPLAFSLQWFQEIEAQQTLSEMRDFKKPILAIAGAADRTVPYQQSMDLISQSNHPMSQLVLLAGAGHVFNVLTPRENSPQKTSSHERLLSLSREWIVEVVR</sequence>
<dbReference type="InterPro" id="IPR053145">
    <property type="entry name" value="AB_hydrolase_Est10"/>
</dbReference>
<dbReference type="SUPFAM" id="SSF53474">
    <property type="entry name" value="alpha/beta-Hydrolases"/>
    <property type="match status" value="1"/>
</dbReference>
<evidence type="ECO:0000256" key="1">
    <source>
        <dbReference type="SAM" id="SignalP"/>
    </source>
</evidence>
<dbReference type="PANTHER" id="PTHR43265:SF1">
    <property type="entry name" value="ESTERASE ESTD"/>
    <property type="match status" value="1"/>
</dbReference>
<feature type="domain" description="AB hydrolase-1" evidence="2">
    <location>
        <begin position="54"/>
        <end position="268"/>
    </location>
</feature>
<dbReference type="Proteomes" id="UP001626537">
    <property type="component" value="Chromosome"/>
</dbReference>
<keyword evidence="1" id="KW-0732">Signal</keyword>
<protein>
    <submittedName>
        <fullName evidence="3">Alpha/beta fold hydrolase</fullName>
    </submittedName>
</protein>
<feature type="chain" id="PRO_5047235327" evidence="1">
    <location>
        <begin position="24"/>
        <end position="295"/>
    </location>
</feature>
<name>A0ABZ0I2H7_9GAMM</name>
<dbReference type="InterPro" id="IPR029058">
    <property type="entry name" value="AB_hydrolase_fold"/>
</dbReference>
<evidence type="ECO:0000313" key="4">
    <source>
        <dbReference type="Proteomes" id="UP001626537"/>
    </source>
</evidence>
<feature type="signal peptide" evidence="1">
    <location>
        <begin position="1"/>
        <end position="23"/>
    </location>
</feature>
<gene>
    <name evidence="3" type="ORF">R0135_16375</name>
</gene>
<dbReference type="Pfam" id="PF12697">
    <property type="entry name" value="Abhydrolase_6"/>
    <property type="match status" value="1"/>
</dbReference>
<dbReference type="EMBL" id="CP136864">
    <property type="protein sequence ID" value="WOJ93340.1"/>
    <property type="molecule type" value="Genomic_DNA"/>
</dbReference>
<dbReference type="InterPro" id="IPR000073">
    <property type="entry name" value="AB_hydrolase_1"/>
</dbReference>
<dbReference type="PANTHER" id="PTHR43265">
    <property type="entry name" value="ESTERASE ESTD"/>
    <property type="match status" value="1"/>
</dbReference>
<proteinExistence type="predicted"/>
<dbReference type="Gene3D" id="3.40.50.1820">
    <property type="entry name" value="alpha/beta hydrolase"/>
    <property type="match status" value="1"/>
</dbReference>
<dbReference type="RefSeq" id="WP_407347989.1">
    <property type="nucleotide sequence ID" value="NZ_CP136864.1"/>
</dbReference>